<dbReference type="SMART" id="SM00462">
    <property type="entry name" value="PTB"/>
    <property type="match status" value="1"/>
</dbReference>
<dbReference type="Gene3D" id="2.30.29.30">
    <property type="entry name" value="Pleckstrin-homology domain (PH domain)/Phosphotyrosine-binding domain (PTB)"/>
    <property type="match status" value="1"/>
</dbReference>
<dbReference type="GO" id="GO:0030971">
    <property type="term" value="F:receptor tyrosine kinase binding"/>
    <property type="evidence" value="ECO:0007669"/>
    <property type="project" value="TreeGrafter"/>
</dbReference>
<evidence type="ECO:0000256" key="3">
    <source>
        <dbReference type="SAM" id="MobiDB-lite"/>
    </source>
</evidence>
<dbReference type="PROSITE" id="PS50001">
    <property type="entry name" value="SH2"/>
    <property type="match status" value="1"/>
</dbReference>
<reference evidence="6 7" key="1">
    <citation type="journal article" date="2023" name="BMC Biol.">
        <title>The compact genome of the sponge Oopsacas minuta (Hexactinellida) is lacking key metazoan core genes.</title>
        <authorList>
            <person name="Santini S."/>
            <person name="Schenkelaars Q."/>
            <person name="Jourda C."/>
            <person name="Duchesne M."/>
            <person name="Belahbib H."/>
            <person name="Rocher C."/>
            <person name="Selva M."/>
            <person name="Riesgo A."/>
            <person name="Vervoort M."/>
            <person name="Leys S.P."/>
            <person name="Kodjabachian L."/>
            <person name="Le Bivic A."/>
            <person name="Borchiellini C."/>
            <person name="Claverie J.M."/>
            <person name="Renard E."/>
        </authorList>
    </citation>
    <scope>NUCLEOTIDE SEQUENCE [LARGE SCALE GENOMIC DNA]</scope>
    <source>
        <strain evidence="6">SPO-2</strain>
    </source>
</reference>
<dbReference type="InterPro" id="IPR006020">
    <property type="entry name" value="PTB/PI_dom"/>
</dbReference>
<dbReference type="GO" id="GO:0005737">
    <property type="term" value="C:cytoplasm"/>
    <property type="evidence" value="ECO:0007669"/>
    <property type="project" value="TreeGrafter"/>
</dbReference>
<keyword evidence="7" id="KW-1185">Reference proteome</keyword>
<feature type="region of interest" description="Disordered" evidence="3">
    <location>
        <begin position="259"/>
        <end position="308"/>
    </location>
</feature>
<dbReference type="Gene3D" id="3.30.505.10">
    <property type="entry name" value="SH2 domain"/>
    <property type="match status" value="1"/>
</dbReference>
<sequence length="764" mass="86088">MTNYKPKTIVSDDAIKFEKGYWSSTGSFRNRPDPGWTHDAQDLTGGFGVAYSVMFCGLIEIKKSLSPLNENKRTAIIRESILRVLHYSGIRSLGKKPKKLPKQVVEFIQDGADTSLSMQYVNLIINSEKFLSSYENGKKMLSHVLNDVSFVATGIGNTADYIGYVSRDNSVNRACFVFDCLGNSKHIANTMTQAFEIKLKEVLAKNMQKDLLSSHGMQNGGWADEHLYEEGAGCWNNVSLPPVPPAVFDDNIYDGVRNTPDPLYDNKRGGAAREDQDLYDNRPQAKSLDYSDQGIYDNSIDNSGRKDCESEYDNCPKMEAEDYLEGLLKQNIYDNNVRNKIAARKTDEIIYDNKQDTNISAMLDNKFGSHQYGNIENHKDNIYQSSDPLYDNKSGEEGSDRKIAECVYDNRMSSQIESKPPPQENSNYVETGPAFGESPYDNSPNNPVAIQEDDTYTSMVTLKTPETTELYDNIRCEGKEENLYDLAEVVEESSNPNDIIHRVKDIVIGNEDGKLADLYDTPFETLEQNNKESFQIYDNAVPNEQTDKPSSTNLVPELIYDNNQLVNSNKIEVLSDDDFEFDSNPVYGIPEECLSPSSSRHANFTAENMFSEQLAEPKKLPTTSDEFAEEAVYGESLISNIKPATPSTTKILPINSLPFFHPILSRKDCELLLKQNGDFLIRESQSKKGQYVISGLHLGRYQHLLFLTQDSKIQTKEREFPSVSHLVAHYMKTKELLSTGNNNLSLINPIYASFPDSDIYTMMS</sequence>
<dbReference type="GO" id="GO:0007167">
    <property type="term" value="P:enzyme-linked receptor protein signaling pathway"/>
    <property type="evidence" value="ECO:0007669"/>
    <property type="project" value="TreeGrafter"/>
</dbReference>
<feature type="region of interest" description="Disordered" evidence="3">
    <location>
        <begin position="414"/>
        <end position="442"/>
    </location>
</feature>
<dbReference type="PANTHER" id="PTHR19969">
    <property type="entry name" value="SH2-SH3 ADAPTOR PROTEIN-RELATED"/>
    <property type="match status" value="1"/>
</dbReference>
<dbReference type="SUPFAM" id="SSF55550">
    <property type="entry name" value="SH2 domain"/>
    <property type="match status" value="1"/>
</dbReference>
<dbReference type="Proteomes" id="UP001165289">
    <property type="component" value="Unassembled WGS sequence"/>
</dbReference>
<dbReference type="GO" id="GO:0035591">
    <property type="term" value="F:signaling adaptor activity"/>
    <property type="evidence" value="ECO:0007669"/>
    <property type="project" value="TreeGrafter"/>
</dbReference>
<dbReference type="Pfam" id="PF00017">
    <property type="entry name" value="SH2"/>
    <property type="match status" value="1"/>
</dbReference>
<evidence type="ECO:0000256" key="2">
    <source>
        <dbReference type="PROSITE-ProRule" id="PRU00191"/>
    </source>
</evidence>
<evidence type="ECO:0000259" key="5">
    <source>
        <dbReference type="PROSITE" id="PS50001"/>
    </source>
</evidence>
<evidence type="ECO:0000259" key="4">
    <source>
        <dbReference type="PROSITE" id="PS01179"/>
    </source>
</evidence>
<dbReference type="InterPro" id="IPR011993">
    <property type="entry name" value="PH-like_dom_sf"/>
</dbReference>
<evidence type="ECO:0000256" key="1">
    <source>
        <dbReference type="ARBA" id="ARBA00022999"/>
    </source>
</evidence>
<gene>
    <name evidence="6" type="ORF">LOD99_14417</name>
</gene>
<dbReference type="Pfam" id="PF00640">
    <property type="entry name" value="PID"/>
    <property type="match status" value="1"/>
</dbReference>
<organism evidence="6 7">
    <name type="scientific">Oopsacas minuta</name>
    <dbReference type="NCBI Taxonomy" id="111878"/>
    <lineage>
        <taxon>Eukaryota</taxon>
        <taxon>Metazoa</taxon>
        <taxon>Porifera</taxon>
        <taxon>Hexactinellida</taxon>
        <taxon>Hexasterophora</taxon>
        <taxon>Lyssacinosida</taxon>
        <taxon>Leucopsacidae</taxon>
        <taxon>Oopsacas</taxon>
    </lineage>
</organism>
<dbReference type="AlphaFoldDB" id="A0AAV7KG72"/>
<dbReference type="InterPro" id="IPR036860">
    <property type="entry name" value="SH2_dom_sf"/>
</dbReference>
<feature type="compositionally biased region" description="Basic and acidic residues" evidence="3">
    <location>
        <begin position="264"/>
        <end position="280"/>
    </location>
</feature>
<dbReference type="PROSITE" id="PS01179">
    <property type="entry name" value="PID"/>
    <property type="match status" value="1"/>
</dbReference>
<comment type="caution">
    <text evidence="6">The sequence shown here is derived from an EMBL/GenBank/DDBJ whole genome shotgun (WGS) entry which is preliminary data.</text>
</comment>
<dbReference type="PRINTS" id="PR00629">
    <property type="entry name" value="SHCPIDOMAIN"/>
</dbReference>
<dbReference type="EMBL" id="JAKMXF010000044">
    <property type="protein sequence ID" value="KAI6660076.1"/>
    <property type="molecule type" value="Genomic_DNA"/>
</dbReference>
<dbReference type="PRINTS" id="PR00401">
    <property type="entry name" value="SH2DOMAIN"/>
</dbReference>
<evidence type="ECO:0000313" key="6">
    <source>
        <dbReference type="EMBL" id="KAI6660076.1"/>
    </source>
</evidence>
<proteinExistence type="predicted"/>
<protein>
    <submittedName>
        <fullName evidence="6">SHC-transforming protein 1-like</fullName>
    </submittedName>
</protein>
<dbReference type="PANTHER" id="PTHR19969:SF5">
    <property type="entry name" value="CRK-LIKE PROTEIN"/>
    <property type="match status" value="1"/>
</dbReference>
<evidence type="ECO:0000313" key="7">
    <source>
        <dbReference type="Proteomes" id="UP001165289"/>
    </source>
</evidence>
<dbReference type="SUPFAM" id="SSF50729">
    <property type="entry name" value="PH domain-like"/>
    <property type="match status" value="1"/>
</dbReference>
<keyword evidence="1 2" id="KW-0727">SH2 domain</keyword>
<feature type="domain" description="PID" evidence="4">
    <location>
        <begin position="48"/>
        <end position="203"/>
    </location>
</feature>
<dbReference type="InterPro" id="IPR051184">
    <property type="entry name" value="Tyrosine-phos_adapter"/>
</dbReference>
<dbReference type="InterPro" id="IPR000980">
    <property type="entry name" value="SH2"/>
</dbReference>
<dbReference type="SMART" id="SM00252">
    <property type="entry name" value="SH2"/>
    <property type="match status" value="1"/>
</dbReference>
<dbReference type="GO" id="GO:0035556">
    <property type="term" value="P:intracellular signal transduction"/>
    <property type="evidence" value="ECO:0007669"/>
    <property type="project" value="InterPro"/>
</dbReference>
<name>A0AAV7KG72_9METZ</name>
<dbReference type="InterPro" id="IPR006019">
    <property type="entry name" value="PID_Shc-like"/>
</dbReference>
<dbReference type="GO" id="GO:0016477">
    <property type="term" value="P:cell migration"/>
    <property type="evidence" value="ECO:0007669"/>
    <property type="project" value="TreeGrafter"/>
</dbReference>
<accession>A0AAV7KG72</accession>
<feature type="domain" description="SH2" evidence="5">
    <location>
        <begin position="659"/>
        <end position="750"/>
    </location>
</feature>